<reference evidence="3 4" key="1">
    <citation type="submission" date="2023-05" db="EMBL/GenBank/DDBJ databases">
        <title>B98-5 Cell Line De Novo Hybrid Assembly: An Optical Mapping Approach.</title>
        <authorList>
            <person name="Kananen K."/>
            <person name="Auerbach J.A."/>
            <person name="Kautto E."/>
            <person name="Blachly J.S."/>
        </authorList>
    </citation>
    <scope>NUCLEOTIDE SEQUENCE [LARGE SCALE GENOMIC DNA]</scope>
    <source>
        <strain evidence="3">B95-8</strain>
        <tissue evidence="3">Cell line</tissue>
    </source>
</reference>
<comment type="caution">
    <text evidence="3">The sequence shown here is derived from an EMBL/GenBank/DDBJ whole genome shotgun (WGS) entry which is preliminary data.</text>
</comment>
<accession>A0ABQ9TYM6</accession>
<gene>
    <name evidence="3" type="ORF">P7K49_032581</name>
</gene>
<dbReference type="InterPro" id="IPR015940">
    <property type="entry name" value="UBA"/>
</dbReference>
<evidence type="ECO:0000313" key="3">
    <source>
        <dbReference type="EMBL" id="KAK2089915.1"/>
    </source>
</evidence>
<name>A0ABQ9TYM6_SAGOE</name>
<protein>
    <recommendedName>
        <fullName evidence="2">UBA domain-containing protein</fullName>
    </recommendedName>
</protein>
<evidence type="ECO:0000313" key="4">
    <source>
        <dbReference type="Proteomes" id="UP001266305"/>
    </source>
</evidence>
<evidence type="ECO:0000259" key="2">
    <source>
        <dbReference type="Pfam" id="PF22562"/>
    </source>
</evidence>
<keyword evidence="4" id="KW-1185">Reference proteome</keyword>
<dbReference type="Proteomes" id="UP001266305">
    <property type="component" value="Unassembled WGS sequence"/>
</dbReference>
<feature type="compositionally biased region" description="Basic and acidic residues" evidence="1">
    <location>
        <begin position="199"/>
        <end position="210"/>
    </location>
</feature>
<organism evidence="3 4">
    <name type="scientific">Saguinus oedipus</name>
    <name type="common">Cotton-top tamarin</name>
    <name type="synonym">Oedipomidas oedipus</name>
    <dbReference type="NCBI Taxonomy" id="9490"/>
    <lineage>
        <taxon>Eukaryota</taxon>
        <taxon>Metazoa</taxon>
        <taxon>Chordata</taxon>
        <taxon>Craniata</taxon>
        <taxon>Vertebrata</taxon>
        <taxon>Euteleostomi</taxon>
        <taxon>Mammalia</taxon>
        <taxon>Eutheria</taxon>
        <taxon>Euarchontoglires</taxon>
        <taxon>Primates</taxon>
        <taxon>Haplorrhini</taxon>
        <taxon>Platyrrhini</taxon>
        <taxon>Cebidae</taxon>
        <taxon>Callitrichinae</taxon>
        <taxon>Saguinus</taxon>
    </lineage>
</organism>
<dbReference type="EMBL" id="JASSZA010000018">
    <property type="protein sequence ID" value="KAK2089915.1"/>
    <property type="molecule type" value="Genomic_DNA"/>
</dbReference>
<evidence type="ECO:0000256" key="1">
    <source>
        <dbReference type="SAM" id="MobiDB-lite"/>
    </source>
</evidence>
<dbReference type="Pfam" id="PF22562">
    <property type="entry name" value="UBA_7"/>
    <property type="match status" value="1"/>
</dbReference>
<feature type="domain" description="UBA" evidence="2">
    <location>
        <begin position="73"/>
        <end position="101"/>
    </location>
</feature>
<feature type="region of interest" description="Disordered" evidence="1">
    <location>
        <begin position="158"/>
        <end position="239"/>
    </location>
</feature>
<sequence length="239" mass="27155">MCPSGDTLHRSCLQDPQGDRDLWAHARWKFSIRPSSEHTPKIRECKATPASLTLFPRMGNVTLCLCLLFCRLKALAATGRKTAEEALAWLHGHCNDPSLDDPIPQEYALFLCPTGPLLEKLQEFWRESKRQCAKNRAHEVFPHVTLCDFFTRQNFPGLREQPSNSEKMAQRVAPRGHKMTQGTAPQGTGKVRRMQGLLKRKEGEGGDRQSRPPRLHQRAREGHTRFRYPGLTPTLLLAN</sequence>
<proteinExistence type="predicted"/>